<name>D5GJ31_TUBMM</name>
<feature type="compositionally biased region" description="Pro residues" evidence="1">
    <location>
        <begin position="130"/>
        <end position="142"/>
    </location>
</feature>
<dbReference type="eggNOG" id="ENOG502SH1E">
    <property type="taxonomic scope" value="Eukaryota"/>
</dbReference>
<dbReference type="EMBL" id="FN430329">
    <property type="protein sequence ID" value="CAZ84524.1"/>
    <property type="molecule type" value="Genomic_DNA"/>
</dbReference>
<accession>D5GJ31</accession>
<reference evidence="2" key="1">
    <citation type="journal article" date="2010" name="Nature">
        <title>Perigord black truffle genome uncovers evolutionary origins and mechanisms of symbiosis.</title>
        <authorList>
            <person name="Martin F."/>
            <person name="Kohler A."/>
            <person name="Murat C."/>
            <person name="Balestrini R."/>
            <person name="Coutinho P.M."/>
            <person name="Jaillon O."/>
            <person name="Montanini B."/>
            <person name="Morin E."/>
            <person name="Noel B."/>
            <person name="Percudani R."/>
            <person name="Porcel B."/>
            <person name="Rubini A."/>
            <person name="Amicucci A."/>
            <person name="Amselem J."/>
            <person name="Anthouard V."/>
            <person name="Arcioni S."/>
            <person name="Artiguenave F."/>
            <person name="Aury J.M."/>
            <person name="Ballario P."/>
            <person name="Bolchi A."/>
            <person name="Brenna A."/>
            <person name="Brun A."/>
            <person name="Buee M."/>
            <person name="Cantarel B."/>
            <person name="Chevalier G."/>
            <person name="Couloux A."/>
            <person name="Da Silva C."/>
            <person name="Denoeud F."/>
            <person name="Duplessis S."/>
            <person name="Ghignone S."/>
            <person name="Hilselberger B."/>
            <person name="Iotti M."/>
            <person name="Marcais B."/>
            <person name="Mello A."/>
            <person name="Miranda M."/>
            <person name="Pacioni G."/>
            <person name="Quesneville H."/>
            <person name="Riccioni C."/>
            <person name="Ruotolo R."/>
            <person name="Splivallo R."/>
            <person name="Stocchi V."/>
            <person name="Tisserant E."/>
            <person name="Viscomi A.R."/>
            <person name="Zambonelli A."/>
            <person name="Zampieri E."/>
            <person name="Henrissat B."/>
            <person name="Lebrun M.H."/>
            <person name="Paolocci F."/>
            <person name="Bonfante P."/>
            <person name="Ottonello S."/>
            <person name="Wincker P."/>
        </authorList>
    </citation>
    <scope>NUCLEOTIDE SEQUENCE [LARGE SCALE GENOMIC DNA]</scope>
    <source>
        <strain evidence="2">Mel28</strain>
    </source>
</reference>
<evidence type="ECO:0000313" key="3">
    <source>
        <dbReference type="Proteomes" id="UP000006911"/>
    </source>
</evidence>
<dbReference type="InParanoid" id="D5GJ31"/>
<dbReference type="KEGG" id="tml:GSTUM_00008812001"/>
<sequence length="230" mass="24395">MAIGRTLTKKPSKYSFSTTSPTEAQSKRGSISKIQISAPLELISTTNMISYTSPSLRSSISHPSPSTSSISTSPTSSRFPPSSPSSSSASSNSGSDSEISSPDEPSPPPNHLSMYFPPAVPARSKSRRTVPPPPPPAHPSPAPVAGLNLTRTPSRSQQKMHSRSVRASNPFGVELAKVAEIAEDIGVQVRDAEEEFMMERGLQKFSANDYAAEISGVFDDVLPNLGAGWI</sequence>
<dbReference type="HOGENOM" id="CLU_052682_0_0_1"/>
<protein>
    <submittedName>
        <fullName evidence="2">(Perigord truffle) hypothetical protein</fullName>
    </submittedName>
</protein>
<evidence type="ECO:0000313" key="2">
    <source>
        <dbReference type="EMBL" id="CAZ84524.1"/>
    </source>
</evidence>
<dbReference type="OMA" id="LVHTTNM"/>
<gene>
    <name evidence="2" type="ORF">GSTUM_00008812001</name>
</gene>
<feature type="region of interest" description="Disordered" evidence="1">
    <location>
        <begin position="53"/>
        <end position="165"/>
    </location>
</feature>
<evidence type="ECO:0000256" key="1">
    <source>
        <dbReference type="SAM" id="MobiDB-lite"/>
    </source>
</evidence>
<proteinExistence type="predicted"/>
<dbReference type="AlphaFoldDB" id="D5GJ31"/>
<feature type="compositionally biased region" description="Polar residues" evidence="1">
    <location>
        <begin position="14"/>
        <end position="33"/>
    </location>
</feature>
<organism evidence="2 3">
    <name type="scientific">Tuber melanosporum (strain Mel28)</name>
    <name type="common">Perigord black truffle</name>
    <dbReference type="NCBI Taxonomy" id="656061"/>
    <lineage>
        <taxon>Eukaryota</taxon>
        <taxon>Fungi</taxon>
        <taxon>Dikarya</taxon>
        <taxon>Ascomycota</taxon>
        <taxon>Pezizomycotina</taxon>
        <taxon>Pezizomycetes</taxon>
        <taxon>Pezizales</taxon>
        <taxon>Tuberaceae</taxon>
        <taxon>Tuber</taxon>
    </lineage>
</organism>
<dbReference type="Proteomes" id="UP000006911">
    <property type="component" value="Unassembled WGS sequence"/>
</dbReference>
<keyword evidence="3" id="KW-1185">Reference proteome</keyword>
<feature type="region of interest" description="Disordered" evidence="1">
    <location>
        <begin position="1"/>
        <end position="33"/>
    </location>
</feature>
<feature type="compositionally biased region" description="Low complexity" evidence="1">
    <location>
        <begin position="53"/>
        <end position="103"/>
    </location>
</feature>